<keyword evidence="4 6" id="KW-0472">Membrane</keyword>
<evidence type="ECO:0000256" key="1">
    <source>
        <dbReference type="ARBA" id="ARBA00004141"/>
    </source>
</evidence>
<feature type="region of interest" description="Disordered" evidence="5">
    <location>
        <begin position="312"/>
        <end position="332"/>
    </location>
</feature>
<keyword evidence="3 6" id="KW-1133">Transmembrane helix</keyword>
<dbReference type="GO" id="GO:0046513">
    <property type="term" value="P:ceramide biosynthetic process"/>
    <property type="evidence" value="ECO:0007669"/>
    <property type="project" value="InterPro"/>
</dbReference>
<evidence type="ECO:0000256" key="6">
    <source>
        <dbReference type="SAM" id="Phobius"/>
    </source>
</evidence>
<sequence length="756" mass="83487">MTPDRNADCIDSKESEPITTMTEVGVSLALRRHRNLIGSSTKNLGTNTSSNSNSKTETSNSSSNISNNNNNNSITNEKRKRLRSPSPGFPALHGDSDGNSVNYGGATSTRTKRKPKPTTASTTIPPPSYSTWRIFFEGAALYVTCMILPDLVRVMVRIQQKIWRESGGVVVRIGGYVCSASWLVEYQICRRHHPDNNIDVDNDLHILSNANPSVLAPDAGISDLAIIVLLSLSMAVTRVALVHCLVPNYKQPKRLEALVRCKSIHLLSASYSGSVTPTKEKAMHGTTMRFNDSNKSAAKSLSGFYIADLNSSSNNGSDAETETAHDDIDVGPRFPSGPLSGLTHRAEGLELVPDNNTNENNDWLFHDDDDDYDYDDDHNDESHFQAPAVSSGLLTNSSAQNLQALLEQAAPSAQTIQNGFGNGGRGSKAEATGAATEQRIFAAPKYATAVFRLMYCLVSCSIGFCYFSAADFWPPAVGGTGNTKNCWDLSSIGVTLLNTDFDKIVDSDFDSYNPVLRRYYLIQASYHFHSAAFHILTSMLLWFVSKSSKKKESAPKFFGFIPTSMFTLYNVRIFFQHIFSLVLILGTYLFSSTRRLGAIAMISFDGSSLFLHLLQLGINAPQTTAAQKQHEHDASGKNNKHGAAAGGLSRKSMILILHRFLVVPTFCYARFYVFTFVVSYSALEESKDWLQQLENMLIPGTAVFIHGFFVVAMVLYVLMNLVYFWRLLNHPHVIDAMEKQERGGRANKYDNESEQH</sequence>
<dbReference type="PANTHER" id="PTHR12560">
    <property type="entry name" value="LONGEVITY ASSURANCE FACTOR 1 LAG1"/>
    <property type="match status" value="1"/>
</dbReference>
<feature type="compositionally biased region" description="Low complexity" evidence="5">
    <location>
        <begin position="38"/>
        <end position="75"/>
    </location>
</feature>
<dbReference type="GO" id="GO:0050291">
    <property type="term" value="F:sphingosine N-acyltransferase activity"/>
    <property type="evidence" value="ECO:0007669"/>
    <property type="project" value="InterPro"/>
</dbReference>
<dbReference type="EMBL" id="HBIX01009086">
    <property type="protein sequence ID" value="CAE0714219.1"/>
    <property type="molecule type" value="Transcribed_RNA"/>
</dbReference>
<evidence type="ECO:0000256" key="5">
    <source>
        <dbReference type="SAM" id="MobiDB-lite"/>
    </source>
</evidence>
<evidence type="ECO:0000256" key="2">
    <source>
        <dbReference type="ARBA" id="ARBA00022692"/>
    </source>
</evidence>
<dbReference type="Pfam" id="PF03798">
    <property type="entry name" value="TRAM_LAG1_CLN8"/>
    <property type="match status" value="1"/>
</dbReference>
<feature type="transmembrane region" description="Helical" evidence="6">
    <location>
        <begin position="660"/>
        <end position="683"/>
    </location>
</feature>
<gene>
    <name evidence="8" type="ORF">PAUS00366_LOCUS6971</name>
</gene>
<evidence type="ECO:0000256" key="4">
    <source>
        <dbReference type="ARBA" id="ARBA00023136"/>
    </source>
</evidence>
<feature type="transmembrane region" description="Helical" evidence="6">
    <location>
        <begin position="596"/>
        <end position="614"/>
    </location>
</feature>
<feature type="region of interest" description="Disordered" evidence="5">
    <location>
        <begin position="37"/>
        <end position="124"/>
    </location>
</feature>
<feature type="transmembrane region" description="Helical" evidence="6">
    <location>
        <begin position="224"/>
        <end position="246"/>
    </location>
</feature>
<feature type="transmembrane region" description="Helical" evidence="6">
    <location>
        <begin position="526"/>
        <end position="545"/>
    </location>
</feature>
<feature type="domain" description="TLC" evidence="7">
    <location>
        <begin position="447"/>
        <end position="728"/>
    </location>
</feature>
<dbReference type="GO" id="GO:0016020">
    <property type="term" value="C:membrane"/>
    <property type="evidence" value="ECO:0007669"/>
    <property type="project" value="UniProtKB-SubCell"/>
</dbReference>
<keyword evidence="2 6" id="KW-0812">Transmembrane</keyword>
<organism evidence="8">
    <name type="scientific">Pseudo-nitzschia australis</name>
    <dbReference type="NCBI Taxonomy" id="44445"/>
    <lineage>
        <taxon>Eukaryota</taxon>
        <taxon>Sar</taxon>
        <taxon>Stramenopiles</taxon>
        <taxon>Ochrophyta</taxon>
        <taxon>Bacillariophyta</taxon>
        <taxon>Bacillariophyceae</taxon>
        <taxon>Bacillariophycidae</taxon>
        <taxon>Bacillariales</taxon>
        <taxon>Bacillariaceae</taxon>
        <taxon>Pseudo-nitzschia</taxon>
    </lineage>
</organism>
<comment type="subcellular location">
    <subcellularLocation>
        <location evidence="1">Membrane</location>
        <topology evidence="1">Multi-pass membrane protein</topology>
    </subcellularLocation>
</comment>
<accession>A0A7S4AFR4</accession>
<feature type="transmembrane region" description="Helical" evidence="6">
    <location>
        <begin position="449"/>
        <end position="469"/>
    </location>
</feature>
<dbReference type="GO" id="GO:0005783">
    <property type="term" value="C:endoplasmic reticulum"/>
    <property type="evidence" value="ECO:0007669"/>
    <property type="project" value="TreeGrafter"/>
</dbReference>
<dbReference type="InterPro" id="IPR006634">
    <property type="entry name" value="TLC-dom"/>
</dbReference>
<name>A0A7S4AFR4_9STRA</name>
<proteinExistence type="predicted"/>
<dbReference type="PANTHER" id="PTHR12560:SF0">
    <property type="entry name" value="LD18904P"/>
    <property type="match status" value="1"/>
</dbReference>
<dbReference type="InterPro" id="IPR016439">
    <property type="entry name" value="Lag1/Lac1-like"/>
</dbReference>
<protein>
    <recommendedName>
        <fullName evidence="7">TLC domain-containing protein</fullName>
    </recommendedName>
</protein>
<dbReference type="AlphaFoldDB" id="A0A7S4AFR4"/>
<evidence type="ECO:0000256" key="3">
    <source>
        <dbReference type="ARBA" id="ARBA00022989"/>
    </source>
</evidence>
<feature type="transmembrane region" description="Helical" evidence="6">
    <location>
        <begin position="703"/>
        <end position="725"/>
    </location>
</feature>
<reference evidence="8" key="1">
    <citation type="submission" date="2021-01" db="EMBL/GenBank/DDBJ databases">
        <authorList>
            <person name="Corre E."/>
            <person name="Pelletier E."/>
            <person name="Niang G."/>
            <person name="Scheremetjew M."/>
            <person name="Finn R."/>
            <person name="Kale V."/>
            <person name="Holt S."/>
            <person name="Cochrane G."/>
            <person name="Meng A."/>
            <person name="Brown T."/>
            <person name="Cohen L."/>
        </authorList>
    </citation>
    <scope>NUCLEOTIDE SEQUENCE</scope>
    <source>
        <strain evidence="8">10249 10 AB</strain>
    </source>
</reference>
<evidence type="ECO:0000313" key="8">
    <source>
        <dbReference type="EMBL" id="CAE0714219.1"/>
    </source>
</evidence>
<evidence type="ECO:0000259" key="7">
    <source>
        <dbReference type="Pfam" id="PF03798"/>
    </source>
</evidence>